<feature type="non-terminal residue" evidence="1">
    <location>
        <position position="1"/>
    </location>
</feature>
<dbReference type="Proteomes" id="UP000023152">
    <property type="component" value="Unassembled WGS sequence"/>
</dbReference>
<gene>
    <name evidence="1" type="ORF">RFI_39015</name>
</gene>
<organism evidence="1 2">
    <name type="scientific">Reticulomyxa filosa</name>
    <dbReference type="NCBI Taxonomy" id="46433"/>
    <lineage>
        <taxon>Eukaryota</taxon>
        <taxon>Sar</taxon>
        <taxon>Rhizaria</taxon>
        <taxon>Retaria</taxon>
        <taxon>Foraminifera</taxon>
        <taxon>Monothalamids</taxon>
        <taxon>Reticulomyxidae</taxon>
        <taxon>Reticulomyxa</taxon>
    </lineage>
</organism>
<dbReference type="AlphaFoldDB" id="X6LBH4"/>
<evidence type="ECO:0000313" key="2">
    <source>
        <dbReference type="Proteomes" id="UP000023152"/>
    </source>
</evidence>
<evidence type="ECO:0000313" key="1">
    <source>
        <dbReference type="EMBL" id="ETN98481.1"/>
    </source>
</evidence>
<dbReference type="OrthoDB" id="10051175at2759"/>
<name>X6LBH4_RETFI</name>
<proteinExistence type="predicted"/>
<reference evidence="1 2" key="1">
    <citation type="journal article" date="2013" name="Curr. Biol.">
        <title>The Genome of the Foraminiferan Reticulomyxa filosa.</title>
        <authorList>
            <person name="Glockner G."/>
            <person name="Hulsmann N."/>
            <person name="Schleicher M."/>
            <person name="Noegel A.A."/>
            <person name="Eichinger L."/>
            <person name="Gallinger C."/>
            <person name="Pawlowski J."/>
            <person name="Sierra R."/>
            <person name="Euteneuer U."/>
            <person name="Pillet L."/>
            <person name="Moustafa A."/>
            <person name="Platzer M."/>
            <person name="Groth M."/>
            <person name="Szafranski K."/>
            <person name="Schliwa M."/>
        </authorList>
    </citation>
    <scope>NUCLEOTIDE SEQUENCE [LARGE SCALE GENOMIC DNA]</scope>
</reference>
<dbReference type="EMBL" id="ASPP01046556">
    <property type="protein sequence ID" value="ETN98481.1"/>
    <property type="molecule type" value="Genomic_DNA"/>
</dbReference>
<feature type="non-terminal residue" evidence="1">
    <location>
        <position position="220"/>
    </location>
</feature>
<accession>X6LBH4</accession>
<protein>
    <submittedName>
        <fullName evidence="1">Uncharacterized protein</fullName>
    </submittedName>
</protein>
<sequence>FFFFFKKKKKKKRGGGLLKKKKKGFVHFAGFMASGVAPQFGMWTTDGSEMLIGGLDNSGVIALFTEDLSTSMVISPLDNFMAFNLKKNNSTGDVEYGIMGNVSEVPEDFSISFVVSVFNGGINRAMRQWGSFMLQYYNRDLENSWDRDFTLQYLGYSTDNGAFYYYHTEANKTYQQTIIDVHSYAVNVHVPYRYILLDSWWYYQGYKDGLLNWFIYIYIC</sequence>
<keyword evidence="2" id="KW-1185">Reference proteome</keyword>
<comment type="caution">
    <text evidence="1">The sequence shown here is derived from an EMBL/GenBank/DDBJ whole genome shotgun (WGS) entry which is preliminary data.</text>
</comment>